<dbReference type="Pfam" id="PF13790">
    <property type="entry name" value="SR1P"/>
    <property type="match status" value="1"/>
</dbReference>
<name>A0ABS2RAS9_9BACI</name>
<dbReference type="RefSeq" id="WP_077111255.1">
    <property type="nucleotide sequence ID" value="NZ_JAFBFH010000032.1"/>
</dbReference>
<protein>
    <recommendedName>
        <fullName evidence="3">GapA-binding peptide SR1P</fullName>
    </recommendedName>
</protein>
<evidence type="ECO:0008006" key="3">
    <source>
        <dbReference type="Google" id="ProtNLM"/>
    </source>
</evidence>
<proteinExistence type="predicted"/>
<evidence type="ECO:0000313" key="1">
    <source>
        <dbReference type="EMBL" id="MBM7716757.1"/>
    </source>
</evidence>
<comment type="caution">
    <text evidence="1">The sequence shown here is derived from an EMBL/GenBank/DDBJ whole genome shotgun (WGS) entry which is preliminary data.</text>
</comment>
<gene>
    <name evidence="1" type="ORF">JOC94_003781</name>
</gene>
<accession>A0ABS2RAS9</accession>
<keyword evidence="2" id="KW-1185">Reference proteome</keyword>
<dbReference type="Proteomes" id="UP000823485">
    <property type="component" value="Unassembled WGS sequence"/>
</dbReference>
<evidence type="ECO:0000313" key="2">
    <source>
        <dbReference type="Proteomes" id="UP000823485"/>
    </source>
</evidence>
<dbReference type="InterPro" id="IPR025236">
    <property type="entry name" value="SR1P"/>
</dbReference>
<reference evidence="1 2" key="1">
    <citation type="submission" date="2021-01" db="EMBL/GenBank/DDBJ databases">
        <title>Genomic Encyclopedia of Type Strains, Phase IV (KMG-IV): sequencing the most valuable type-strain genomes for metagenomic binning, comparative biology and taxonomic classification.</title>
        <authorList>
            <person name="Goeker M."/>
        </authorList>
    </citation>
    <scope>NUCLEOTIDE SEQUENCE [LARGE SCALE GENOMIC DNA]</scope>
    <source>
        <strain evidence="1 2">DSM 105453</strain>
    </source>
</reference>
<organism evidence="1 2">
    <name type="scientific">Siminovitchia thermophila</name>
    <dbReference type="NCBI Taxonomy" id="1245522"/>
    <lineage>
        <taxon>Bacteria</taxon>
        <taxon>Bacillati</taxon>
        <taxon>Bacillota</taxon>
        <taxon>Bacilli</taxon>
        <taxon>Bacillales</taxon>
        <taxon>Bacillaceae</taxon>
        <taxon>Siminovitchia</taxon>
    </lineage>
</organism>
<sequence length="43" mass="4743">MGIIVCQACNETIDYFEDEKVTTLYSCCCDCGKKEETTVATAI</sequence>
<dbReference type="EMBL" id="JAFBFH010000032">
    <property type="protein sequence ID" value="MBM7716757.1"/>
    <property type="molecule type" value="Genomic_DNA"/>
</dbReference>